<sequence>MNSATKKNKKKNQETNEVERLTKLFEQQLKEIRDQHNAEIRKKVEEIKMKDEEIKMKDEEIKMKDEKIKMKVEEIKMKEEYLKIKYEIKSSSTHQDCEGLEDKKFQLLPNFEELALKNGEKESNLIAILRSKFYRPIAENEQALYKFVEALFVDALQILDYESEISIEIQKSLDGI</sequence>
<evidence type="ECO:0000313" key="3">
    <source>
        <dbReference type="Proteomes" id="UP000695562"/>
    </source>
</evidence>
<proteinExistence type="predicted"/>
<feature type="coiled-coil region" evidence="1">
    <location>
        <begin position="1"/>
        <end position="69"/>
    </location>
</feature>
<accession>A0A8J4PQR9</accession>
<dbReference type="Proteomes" id="UP000695562">
    <property type="component" value="Unassembled WGS sequence"/>
</dbReference>
<dbReference type="EMBL" id="AJWJ01000400">
    <property type="protein sequence ID" value="KAF2071211.1"/>
    <property type="molecule type" value="Genomic_DNA"/>
</dbReference>
<evidence type="ECO:0000256" key="1">
    <source>
        <dbReference type="SAM" id="Coils"/>
    </source>
</evidence>
<gene>
    <name evidence="2" type="ORF">CYY_007463</name>
</gene>
<dbReference type="AlphaFoldDB" id="A0A8J4PQR9"/>
<name>A0A8J4PQR9_9MYCE</name>
<keyword evidence="1" id="KW-0175">Coiled coil</keyword>
<organism evidence="2 3">
    <name type="scientific">Polysphondylium violaceum</name>
    <dbReference type="NCBI Taxonomy" id="133409"/>
    <lineage>
        <taxon>Eukaryota</taxon>
        <taxon>Amoebozoa</taxon>
        <taxon>Evosea</taxon>
        <taxon>Eumycetozoa</taxon>
        <taxon>Dictyostelia</taxon>
        <taxon>Dictyosteliales</taxon>
        <taxon>Dictyosteliaceae</taxon>
        <taxon>Polysphondylium</taxon>
    </lineage>
</organism>
<keyword evidence="3" id="KW-1185">Reference proteome</keyword>
<protein>
    <submittedName>
        <fullName evidence="2">Uncharacterized protein</fullName>
    </submittedName>
</protein>
<feature type="non-terminal residue" evidence="2">
    <location>
        <position position="1"/>
    </location>
</feature>
<evidence type="ECO:0000313" key="2">
    <source>
        <dbReference type="EMBL" id="KAF2071211.1"/>
    </source>
</evidence>
<comment type="caution">
    <text evidence="2">The sequence shown here is derived from an EMBL/GenBank/DDBJ whole genome shotgun (WGS) entry which is preliminary data.</text>
</comment>
<reference evidence="2" key="1">
    <citation type="submission" date="2020-01" db="EMBL/GenBank/DDBJ databases">
        <title>Development of genomics and gene disruption for Polysphondylium violaceum indicates a role for the polyketide synthase stlB in stalk morphogenesis.</title>
        <authorList>
            <person name="Narita B."/>
            <person name="Kawabe Y."/>
            <person name="Kin K."/>
            <person name="Saito T."/>
            <person name="Gibbs R."/>
            <person name="Kuspa A."/>
            <person name="Muzny D."/>
            <person name="Queller D."/>
            <person name="Richards S."/>
            <person name="Strassman J."/>
            <person name="Sucgang R."/>
            <person name="Worley K."/>
            <person name="Schaap P."/>
        </authorList>
    </citation>
    <scope>NUCLEOTIDE SEQUENCE</scope>
    <source>
        <strain evidence="2">QSvi11</strain>
    </source>
</reference>